<protein>
    <submittedName>
        <fullName evidence="1">Uncharacterized protein</fullName>
    </submittedName>
</protein>
<dbReference type="HOGENOM" id="CLU_3080454_0_0_6"/>
<organism evidence="1 2">
    <name type="scientific">Hafnia alvei ATCC 51873</name>
    <dbReference type="NCBI Taxonomy" id="1002364"/>
    <lineage>
        <taxon>Bacteria</taxon>
        <taxon>Pseudomonadati</taxon>
        <taxon>Pseudomonadota</taxon>
        <taxon>Gammaproteobacteria</taxon>
        <taxon>Enterobacterales</taxon>
        <taxon>Hafniaceae</taxon>
        <taxon>Hafnia</taxon>
    </lineage>
</organism>
<sequence length="52" mass="6031">MHIYNLQFRHSYVADLSCQRGNTASDNKTTLCVRIQGQLSSKYQIARYFTAM</sequence>
<gene>
    <name evidence="1" type="ORF">HMPREF0454_03724</name>
</gene>
<comment type="caution">
    <text evidence="1">The sequence shown here is derived from an EMBL/GenBank/DDBJ whole genome shotgun (WGS) entry which is preliminary data.</text>
</comment>
<dbReference type="AlphaFoldDB" id="G9YAU7"/>
<name>G9YAU7_HAFAL</name>
<dbReference type="Proteomes" id="UP000005959">
    <property type="component" value="Unassembled WGS sequence"/>
</dbReference>
<evidence type="ECO:0000313" key="1">
    <source>
        <dbReference type="EMBL" id="EHM39833.1"/>
    </source>
</evidence>
<evidence type="ECO:0000313" key="2">
    <source>
        <dbReference type="Proteomes" id="UP000005959"/>
    </source>
</evidence>
<reference evidence="1 2" key="1">
    <citation type="submission" date="2011-08" db="EMBL/GenBank/DDBJ databases">
        <authorList>
            <person name="Weinstock G."/>
            <person name="Sodergren E."/>
            <person name="Clifton S."/>
            <person name="Fulton L."/>
            <person name="Fulton B."/>
            <person name="Courtney L."/>
            <person name="Fronick C."/>
            <person name="Harrison M."/>
            <person name="Strong C."/>
            <person name="Farmer C."/>
            <person name="Delahaunty K."/>
            <person name="Markovic C."/>
            <person name="Hall O."/>
            <person name="Minx P."/>
            <person name="Tomlinson C."/>
            <person name="Mitreva M."/>
            <person name="Hou S."/>
            <person name="Chen J."/>
            <person name="Wollam A."/>
            <person name="Pepin K.H."/>
            <person name="Johnson M."/>
            <person name="Bhonagiri V."/>
            <person name="Zhang X."/>
            <person name="Suruliraj S."/>
            <person name="Warren W."/>
            <person name="Chinwalla A."/>
            <person name="Mardis E.R."/>
            <person name="Wilson R.K."/>
        </authorList>
    </citation>
    <scope>NUCLEOTIDE SEQUENCE [LARGE SCALE GENOMIC DNA]</scope>
    <source>
        <strain evidence="1 2">ATCC 51873</strain>
    </source>
</reference>
<dbReference type="EMBL" id="AGCI01000088">
    <property type="protein sequence ID" value="EHM39833.1"/>
    <property type="molecule type" value="Genomic_DNA"/>
</dbReference>
<accession>G9YAU7</accession>
<proteinExistence type="predicted"/>